<dbReference type="SMART" id="SM00304">
    <property type="entry name" value="HAMP"/>
    <property type="match status" value="1"/>
</dbReference>
<dbReference type="InterPro" id="IPR003660">
    <property type="entry name" value="HAMP_dom"/>
</dbReference>
<keyword evidence="4" id="KW-1003">Cell membrane</keyword>
<evidence type="ECO:0000256" key="7">
    <source>
        <dbReference type="ARBA" id="ARBA00022692"/>
    </source>
</evidence>
<dbReference type="AlphaFoldDB" id="A0A1F5VE40"/>
<keyword evidence="5" id="KW-0597">Phosphoprotein</keyword>
<dbReference type="Proteomes" id="UP000179251">
    <property type="component" value="Unassembled WGS sequence"/>
</dbReference>
<dbReference type="CDD" id="cd00082">
    <property type="entry name" value="HisKA"/>
    <property type="match status" value="1"/>
</dbReference>
<feature type="transmembrane region" description="Helical" evidence="14">
    <location>
        <begin position="20"/>
        <end position="41"/>
    </location>
</feature>
<evidence type="ECO:0000256" key="12">
    <source>
        <dbReference type="ARBA" id="ARBA00023012"/>
    </source>
</evidence>
<dbReference type="CDD" id="cd18774">
    <property type="entry name" value="PDC2_HK_sensor"/>
    <property type="match status" value="1"/>
</dbReference>
<dbReference type="Gene3D" id="3.30.450.20">
    <property type="entry name" value="PAS domain"/>
    <property type="match status" value="1"/>
</dbReference>
<dbReference type="EMBL" id="MFHD01000026">
    <property type="protein sequence ID" value="OGF61712.1"/>
    <property type="molecule type" value="Genomic_DNA"/>
</dbReference>
<dbReference type="PROSITE" id="PS50109">
    <property type="entry name" value="HIS_KIN"/>
    <property type="match status" value="1"/>
</dbReference>
<dbReference type="GO" id="GO:0005886">
    <property type="term" value="C:plasma membrane"/>
    <property type="evidence" value="ECO:0007669"/>
    <property type="project" value="UniProtKB-SubCell"/>
</dbReference>
<dbReference type="Gene3D" id="6.10.340.10">
    <property type="match status" value="1"/>
</dbReference>
<keyword evidence="8" id="KW-0547">Nucleotide-binding</keyword>
<dbReference type="InterPro" id="IPR003661">
    <property type="entry name" value="HisK_dim/P_dom"/>
</dbReference>
<evidence type="ECO:0000256" key="1">
    <source>
        <dbReference type="ARBA" id="ARBA00000085"/>
    </source>
</evidence>
<dbReference type="GO" id="GO:0000155">
    <property type="term" value="F:phosphorelay sensor kinase activity"/>
    <property type="evidence" value="ECO:0007669"/>
    <property type="project" value="InterPro"/>
</dbReference>
<keyword evidence="9" id="KW-0418">Kinase</keyword>
<accession>A0A1F5VE40</accession>
<sequence length="593" mass="65888">MISKFFKMIAGSPLRNKFTLFFIVLSTFPILVLGGTTLFLIDLSHRHDVSELETQLIDQKIEEIEKFFADTLGILELRVGFTQKSEIDLAQQKFLLEGLLEENRAFEEVSLINLKGLETSKLIRGTDEADLLDVSNLNKFKNAAAGENYIGPVYYTLSGPFTTLSAPVRNRLSDVIQVLSAEVNLSQIIKSIETARLGSSGYLALLDKDGSVAAYRGQKNVNIGFNLASLDRVGRVLKGESFDALGDQDRYQSVFSLRPVVGAGKLIQKIGWAILSEWPLEDANVLIQDIRRQILNLTLLGIVSVVVLAFLFAARLLEPISKLEKSASEIEQGNFEKKVDIKTGDELEDLGAAFNKMTAGLRRLQELKNEFVFIAAHELRAPVTAIKGYISMILEGSAGVLPETAKKYLEPVAQANERLIRLVNDILEIARSEAGRITIEVFAVDISHLIADTIEELKPLADEKKIALSYEQSKTLLVALTDTTRFKEIIINLISNAIKYNNEGGWVKIYNEDMVDMIATHVEDGGFGMSEEDQKHMFEKFFRAETGKTKAVIGTGLGMFITKELVEKMGGKIWFRSKEGSGSRFSVSFKKPS</sequence>
<feature type="transmembrane region" description="Helical" evidence="14">
    <location>
        <begin position="294"/>
        <end position="317"/>
    </location>
</feature>
<evidence type="ECO:0000259" key="16">
    <source>
        <dbReference type="PROSITE" id="PS50885"/>
    </source>
</evidence>
<evidence type="ECO:0000313" key="17">
    <source>
        <dbReference type="EMBL" id="OGF61712.1"/>
    </source>
</evidence>
<dbReference type="Gene3D" id="3.30.565.10">
    <property type="entry name" value="Histidine kinase-like ATPase, C-terminal domain"/>
    <property type="match status" value="1"/>
</dbReference>
<dbReference type="InterPro" id="IPR005467">
    <property type="entry name" value="His_kinase_dom"/>
</dbReference>
<feature type="domain" description="Histidine kinase" evidence="15">
    <location>
        <begin position="374"/>
        <end position="593"/>
    </location>
</feature>
<evidence type="ECO:0000256" key="2">
    <source>
        <dbReference type="ARBA" id="ARBA00004651"/>
    </source>
</evidence>
<organism evidence="17 18">
    <name type="scientific">Candidatus Giovannonibacteria bacterium RIFCSPHIGHO2_01_FULL_45_23</name>
    <dbReference type="NCBI Taxonomy" id="1798325"/>
    <lineage>
        <taxon>Bacteria</taxon>
        <taxon>Candidatus Giovannoniibacteriota</taxon>
    </lineage>
</organism>
<dbReference type="SUPFAM" id="SSF55874">
    <property type="entry name" value="ATPase domain of HSP90 chaperone/DNA topoisomerase II/histidine kinase"/>
    <property type="match status" value="1"/>
</dbReference>
<evidence type="ECO:0000256" key="8">
    <source>
        <dbReference type="ARBA" id="ARBA00022741"/>
    </source>
</evidence>
<dbReference type="FunFam" id="3.30.565.10:FF:000023">
    <property type="entry name" value="PAS domain-containing sensor histidine kinase"/>
    <property type="match status" value="1"/>
</dbReference>
<dbReference type="PANTHER" id="PTHR45528">
    <property type="entry name" value="SENSOR HISTIDINE KINASE CPXA"/>
    <property type="match status" value="1"/>
</dbReference>
<dbReference type="Pfam" id="PF00672">
    <property type="entry name" value="HAMP"/>
    <property type="match status" value="1"/>
</dbReference>
<dbReference type="Pfam" id="PF00512">
    <property type="entry name" value="HisKA"/>
    <property type="match status" value="1"/>
</dbReference>
<evidence type="ECO:0000256" key="10">
    <source>
        <dbReference type="ARBA" id="ARBA00022840"/>
    </source>
</evidence>
<keyword evidence="13 14" id="KW-0472">Membrane</keyword>
<keyword evidence="11 14" id="KW-1133">Transmembrane helix</keyword>
<dbReference type="InterPro" id="IPR004358">
    <property type="entry name" value="Sig_transdc_His_kin-like_C"/>
</dbReference>
<dbReference type="SUPFAM" id="SSF47384">
    <property type="entry name" value="Homodimeric domain of signal transducing histidine kinase"/>
    <property type="match status" value="1"/>
</dbReference>
<dbReference type="Gene3D" id="1.10.287.130">
    <property type="match status" value="1"/>
</dbReference>
<evidence type="ECO:0000256" key="6">
    <source>
        <dbReference type="ARBA" id="ARBA00022679"/>
    </source>
</evidence>
<proteinExistence type="predicted"/>
<dbReference type="STRING" id="1798325.A2834_00725"/>
<evidence type="ECO:0000256" key="11">
    <source>
        <dbReference type="ARBA" id="ARBA00022989"/>
    </source>
</evidence>
<evidence type="ECO:0000256" key="5">
    <source>
        <dbReference type="ARBA" id="ARBA00022553"/>
    </source>
</evidence>
<dbReference type="GO" id="GO:0005524">
    <property type="term" value="F:ATP binding"/>
    <property type="evidence" value="ECO:0007669"/>
    <property type="project" value="UniProtKB-KW"/>
</dbReference>
<dbReference type="InterPro" id="IPR050398">
    <property type="entry name" value="HssS/ArlS-like"/>
</dbReference>
<dbReference type="PRINTS" id="PR00344">
    <property type="entry name" value="BCTRLSENSOR"/>
</dbReference>
<dbReference type="Pfam" id="PF02518">
    <property type="entry name" value="HATPase_c"/>
    <property type="match status" value="1"/>
</dbReference>
<dbReference type="PROSITE" id="PS50885">
    <property type="entry name" value="HAMP"/>
    <property type="match status" value="1"/>
</dbReference>
<dbReference type="InterPro" id="IPR003594">
    <property type="entry name" value="HATPase_dom"/>
</dbReference>
<keyword evidence="7 14" id="KW-0812">Transmembrane</keyword>
<dbReference type="CDD" id="cd06225">
    <property type="entry name" value="HAMP"/>
    <property type="match status" value="1"/>
</dbReference>
<feature type="domain" description="HAMP" evidence="16">
    <location>
        <begin position="314"/>
        <end position="366"/>
    </location>
</feature>
<evidence type="ECO:0000259" key="15">
    <source>
        <dbReference type="PROSITE" id="PS50109"/>
    </source>
</evidence>
<evidence type="ECO:0000256" key="9">
    <source>
        <dbReference type="ARBA" id="ARBA00022777"/>
    </source>
</evidence>
<evidence type="ECO:0000256" key="3">
    <source>
        <dbReference type="ARBA" id="ARBA00012438"/>
    </source>
</evidence>
<evidence type="ECO:0000313" key="18">
    <source>
        <dbReference type="Proteomes" id="UP000179251"/>
    </source>
</evidence>
<reference evidence="17 18" key="1">
    <citation type="journal article" date="2016" name="Nat. Commun.">
        <title>Thousands of microbial genomes shed light on interconnected biogeochemical processes in an aquifer system.</title>
        <authorList>
            <person name="Anantharaman K."/>
            <person name="Brown C.T."/>
            <person name="Hug L.A."/>
            <person name="Sharon I."/>
            <person name="Castelle C.J."/>
            <person name="Probst A.J."/>
            <person name="Thomas B.C."/>
            <person name="Singh A."/>
            <person name="Wilkins M.J."/>
            <person name="Karaoz U."/>
            <person name="Brodie E.L."/>
            <person name="Williams K.H."/>
            <person name="Hubbard S.S."/>
            <person name="Banfield J.F."/>
        </authorList>
    </citation>
    <scope>NUCLEOTIDE SEQUENCE [LARGE SCALE GENOMIC DNA]</scope>
</reference>
<dbReference type="InterPro" id="IPR036890">
    <property type="entry name" value="HATPase_C_sf"/>
</dbReference>
<keyword evidence="12" id="KW-0902">Two-component regulatory system</keyword>
<dbReference type="InterPro" id="IPR036097">
    <property type="entry name" value="HisK_dim/P_sf"/>
</dbReference>
<name>A0A1F5VE40_9BACT</name>
<gene>
    <name evidence="17" type="ORF">A2834_00725</name>
</gene>
<comment type="subcellular location">
    <subcellularLocation>
        <location evidence="2">Cell membrane</location>
        <topology evidence="2">Multi-pass membrane protein</topology>
    </subcellularLocation>
</comment>
<evidence type="ECO:0000256" key="14">
    <source>
        <dbReference type="SAM" id="Phobius"/>
    </source>
</evidence>
<keyword evidence="10" id="KW-0067">ATP-binding</keyword>
<comment type="catalytic activity">
    <reaction evidence="1">
        <text>ATP + protein L-histidine = ADP + protein N-phospho-L-histidine.</text>
        <dbReference type="EC" id="2.7.13.3"/>
    </reaction>
</comment>
<dbReference type="EC" id="2.7.13.3" evidence="3"/>
<protein>
    <recommendedName>
        <fullName evidence="3">histidine kinase</fullName>
        <ecNumber evidence="3">2.7.13.3</ecNumber>
    </recommendedName>
</protein>
<keyword evidence="6" id="KW-0808">Transferase</keyword>
<evidence type="ECO:0000256" key="13">
    <source>
        <dbReference type="ARBA" id="ARBA00023136"/>
    </source>
</evidence>
<dbReference type="SUPFAM" id="SSF158472">
    <property type="entry name" value="HAMP domain-like"/>
    <property type="match status" value="1"/>
</dbReference>
<dbReference type="PANTHER" id="PTHR45528:SF1">
    <property type="entry name" value="SENSOR HISTIDINE KINASE CPXA"/>
    <property type="match status" value="1"/>
</dbReference>
<comment type="caution">
    <text evidence="17">The sequence shown here is derived from an EMBL/GenBank/DDBJ whole genome shotgun (WGS) entry which is preliminary data.</text>
</comment>
<dbReference type="SMART" id="SM00387">
    <property type="entry name" value="HATPase_c"/>
    <property type="match status" value="1"/>
</dbReference>
<evidence type="ECO:0000256" key="4">
    <source>
        <dbReference type="ARBA" id="ARBA00022475"/>
    </source>
</evidence>
<dbReference type="SMART" id="SM00388">
    <property type="entry name" value="HisKA"/>
    <property type="match status" value="1"/>
</dbReference>